<name>A0ABT6B7G6_9GAMM</name>
<accession>A0ABT6B7G6</accession>
<protein>
    <submittedName>
        <fullName evidence="1">Uncharacterized protein</fullName>
    </submittedName>
</protein>
<sequence length="42" mass="4614">MNPEENADDVVAYAAEQDAVPNREFLVITAVTVGRRQPNDTP</sequence>
<dbReference type="Proteomes" id="UP001528850">
    <property type="component" value="Unassembled WGS sequence"/>
</dbReference>
<organism evidence="1 2">
    <name type="scientific">Luteibacter sahnii</name>
    <dbReference type="NCBI Taxonomy" id="3021977"/>
    <lineage>
        <taxon>Bacteria</taxon>
        <taxon>Pseudomonadati</taxon>
        <taxon>Pseudomonadota</taxon>
        <taxon>Gammaproteobacteria</taxon>
        <taxon>Lysobacterales</taxon>
        <taxon>Rhodanobacteraceae</taxon>
        <taxon>Luteibacter</taxon>
    </lineage>
</organism>
<gene>
    <name evidence="1" type="ORF">P3W24_03475</name>
</gene>
<reference evidence="1 2" key="1">
    <citation type="journal article" date="2024" name="Curr. Microbiol.">
        <title>Luteibacter sahnii sp. nov., A Novel Yellow-Colored Xanthomonadin Pigment Producing Probiotic Bacterium from Healthy Rice Seed Microbiome.</title>
        <authorList>
            <person name="Jaiswal G."/>
            <person name="Rana R."/>
            <person name="Nayak P.K."/>
            <person name="Chouhan R."/>
            <person name="Gandhi S.G."/>
            <person name="Patel H.K."/>
            <person name="Patil P.B."/>
        </authorList>
    </citation>
    <scope>NUCLEOTIDE SEQUENCE [LARGE SCALE GENOMIC DNA]</scope>
    <source>
        <strain evidence="1 2">PPL201</strain>
    </source>
</reference>
<evidence type="ECO:0000313" key="1">
    <source>
        <dbReference type="EMBL" id="MDF4024035.1"/>
    </source>
</evidence>
<evidence type="ECO:0000313" key="2">
    <source>
        <dbReference type="Proteomes" id="UP001528850"/>
    </source>
</evidence>
<dbReference type="EMBL" id="JARJJS010000001">
    <property type="protein sequence ID" value="MDF4024035.1"/>
    <property type="molecule type" value="Genomic_DNA"/>
</dbReference>
<proteinExistence type="predicted"/>
<comment type="caution">
    <text evidence="1">The sequence shown here is derived from an EMBL/GenBank/DDBJ whole genome shotgun (WGS) entry which is preliminary data.</text>
</comment>
<dbReference type="RefSeq" id="WP_320550549.1">
    <property type="nucleotide sequence ID" value="NZ_JAQLOK010000002.1"/>
</dbReference>
<keyword evidence="2" id="KW-1185">Reference proteome</keyword>